<gene>
    <name evidence="1" type="ORF">C900_05389</name>
</gene>
<organism evidence="1 2">
    <name type="scientific">Fulvivirga imtechensis AK7</name>
    <dbReference type="NCBI Taxonomy" id="1237149"/>
    <lineage>
        <taxon>Bacteria</taxon>
        <taxon>Pseudomonadati</taxon>
        <taxon>Bacteroidota</taxon>
        <taxon>Cytophagia</taxon>
        <taxon>Cytophagales</taxon>
        <taxon>Fulvivirgaceae</taxon>
        <taxon>Fulvivirga</taxon>
    </lineage>
</organism>
<dbReference type="Proteomes" id="UP000011135">
    <property type="component" value="Unassembled WGS sequence"/>
</dbReference>
<dbReference type="AlphaFoldDB" id="L8JLS8"/>
<dbReference type="EMBL" id="AMZN01000082">
    <property type="protein sequence ID" value="ELR69193.1"/>
    <property type="molecule type" value="Genomic_DNA"/>
</dbReference>
<dbReference type="eggNOG" id="ENOG5033FEE">
    <property type="taxonomic scope" value="Bacteria"/>
</dbReference>
<dbReference type="STRING" id="1237149.C900_05389"/>
<evidence type="ECO:0000313" key="2">
    <source>
        <dbReference type="Proteomes" id="UP000011135"/>
    </source>
</evidence>
<evidence type="ECO:0000313" key="1">
    <source>
        <dbReference type="EMBL" id="ELR69193.1"/>
    </source>
</evidence>
<reference evidence="1 2" key="1">
    <citation type="submission" date="2012-12" db="EMBL/GenBank/DDBJ databases">
        <title>Genome assembly of Fulvivirga imtechensis AK7.</title>
        <authorList>
            <person name="Nupur N."/>
            <person name="Khatri I."/>
            <person name="Kumar R."/>
            <person name="Subramanian S."/>
            <person name="Pinnaka A."/>
        </authorList>
    </citation>
    <scope>NUCLEOTIDE SEQUENCE [LARGE SCALE GENOMIC DNA]</scope>
    <source>
        <strain evidence="1 2">AK7</strain>
    </source>
</reference>
<comment type="caution">
    <text evidence="1">The sequence shown here is derived from an EMBL/GenBank/DDBJ whole genome shotgun (WGS) entry which is preliminary data.</text>
</comment>
<proteinExistence type="predicted"/>
<sequence length="92" mass="10056">MRIFSTASLDEQRALISILVEMKDATVKHPNWPDDVVHRAAIVTEKAGELIRAALNHHYEGGELAEMNKESIQTGATALRFIVNSKKGGSNG</sequence>
<dbReference type="RefSeq" id="WP_009582480.1">
    <property type="nucleotide sequence ID" value="NZ_AMZN01000082.1"/>
</dbReference>
<keyword evidence="2" id="KW-1185">Reference proteome</keyword>
<dbReference type="OrthoDB" id="1495536at2"/>
<accession>L8JLS8</accession>
<protein>
    <submittedName>
        <fullName evidence="1">Uncharacterized protein</fullName>
    </submittedName>
</protein>
<name>L8JLS8_9BACT</name>